<keyword evidence="3" id="KW-1185">Reference proteome</keyword>
<proteinExistence type="predicted"/>
<feature type="region of interest" description="Disordered" evidence="1">
    <location>
        <begin position="206"/>
        <end position="235"/>
    </location>
</feature>
<comment type="caution">
    <text evidence="2">The sequence shown here is derived from an EMBL/GenBank/DDBJ whole genome shotgun (WGS) entry which is preliminary data.</text>
</comment>
<protein>
    <submittedName>
        <fullName evidence="2">Uncharacterized protein</fullName>
    </submittedName>
</protein>
<gene>
    <name evidence="2" type="ORF">PR048_030587</name>
</gene>
<dbReference type="Proteomes" id="UP001159363">
    <property type="component" value="Chromosome 13"/>
</dbReference>
<accession>A0ABQ9GBY8</accession>
<evidence type="ECO:0000313" key="3">
    <source>
        <dbReference type="Proteomes" id="UP001159363"/>
    </source>
</evidence>
<reference evidence="2 3" key="1">
    <citation type="submission" date="2023-02" db="EMBL/GenBank/DDBJ databases">
        <title>LHISI_Scaffold_Assembly.</title>
        <authorList>
            <person name="Stuart O.P."/>
            <person name="Cleave R."/>
            <person name="Magrath M.J.L."/>
            <person name="Mikheyev A.S."/>
        </authorList>
    </citation>
    <scope>NUCLEOTIDE SEQUENCE [LARGE SCALE GENOMIC DNA]</scope>
    <source>
        <strain evidence="2">Daus_M_001</strain>
        <tissue evidence="2">Leg muscle</tissue>
    </source>
</reference>
<dbReference type="EMBL" id="JARBHB010000014">
    <property type="protein sequence ID" value="KAJ8869036.1"/>
    <property type="molecule type" value="Genomic_DNA"/>
</dbReference>
<sequence length="251" mass="27839">MTEDKQAYNTLEFSLQLNLGRGTKKFIMLKLALIVRAVEEDTMRKQADFNQGFQKCSFYREPPIFGATPECKGGGKREVTEKTRWPTASYGTIPTCGYAGVTPPGMEPGLPSCSLRSALAPRRSRPAIVLLAVANSLWEEPVLFPTGEHYSQMEYSRVSGANGPGDAGILRRGGSTFNLCLWIGKFHEFRFESRWGFNEDEYERAKKTRRPAASTDTIPTCENPGATPPGIEPGSLRWRASVLTTTLPRPL</sequence>
<evidence type="ECO:0000256" key="1">
    <source>
        <dbReference type="SAM" id="MobiDB-lite"/>
    </source>
</evidence>
<name>A0ABQ9GBY8_9NEOP</name>
<evidence type="ECO:0000313" key="2">
    <source>
        <dbReference type="EMBL" id="KAJ8869036.1"/>
    </source>
</evidence>
<organism evidence="2 3">
    <name type="scientific">Dryococelus australis</name>
    <dbReference type="NCBI Taxonomy" id="614101"/>
    <lineage>
        <taxon>Eukaryota</taxon>
        <taxon>Metazoa</taxon>
        <taxon>Ecdysozoa</taxon>
        <taxon>Arthropoda</taxon>
        <taxon>Hexapoda</taxon>
        <taxon>Insecta</taxon>
        <taxon>Pterygota</taxon>
        <taxon>Neoptera</taxon>
        <taxon>Polyneoptera</taxon>
        <taxon>Phasmatodea</taxon>
        <taxon>Verophasmatodea</taxon>
        <taxon>Anareolatae</taxon>
        <taxon>Phasmatidae</taxon>
        <taxon>Eurycanthinae</taxon>
        <taxon>Dryococelus</taxon>
    </lineage>
</organism>